<evidence type="ECO:0000313" key="6">
    <source>
        <dbReference type="EMBL" id="KAJ8033567.1"/>
    </source>
</evidence>
<dbReference type="AlphaFoldDB" id="A0A9Q1H361"/>
<organism evidence="6 7">
    <name type="scientific">Holothuria leucospilota</name>
    <name type="common">Black long sea cucumber</name>
    <name type="synonym">Mertensiothuria leucospilota</name>
    <dbReference type="NCBI Taxonomy" id="206669"/>
    <lineage>
        <taxon>Eukaryota</taxon>
        <taxon>Metazoa</taxon>
        <taxon>Echinodermata</taxon>
        <taxon>Eleutherozoa</taxon>
        <taxon>Echinozoa</taxon>
        <taxon>Holothuroidea</taxon>
        <taxon>Aspidochirotacea</taxon>
        <taxon>Aspidochirotida</taxon>
        <taxon>Holothuriidae</taxon>
        <taxon>Holothuria</taxon>
    </lineage>
</organism>
<reference evidence="6" key="1">
    <citation type="submission" date="2021-10" db="EMBL/GenBank/DDBJ databases">
        <title>Tropical sea cucumber genome reveals ecological adaptation and Cuvierian tubules defense mechanism.</title>
        <authorList>
            <person name="Chen T."/>
        </authorList>
    </citation>
    <scope>NUCLEOTIDE SEQUENCE</scope>
    <source>
        <strain evidence="6">Nanhai2018</strain>
        <tissue evidence="6">Muscle</tissue>
    </source>
</reference>
<dbReference type="PROSITE" id="PS01360">
    <property type="entry name" value="ZF_MYND_1"/>
    <property type="match status" value="1"/>
</dbReference>
<dbReference type="Pfam" id="PF14737">
    <property type="entry name" value="DUF4470"/>
    <property type="match status" value="1"/>
</dbReference>
<gene>
    <name evidence="6" type="ORF">HOLleu_23856</name>
</gene>
<evidence type="ECO:0000256" key="1">
    <source>
        <dbReference type="ARBA" id="ARBA00022723"/>
    </source>
</evidence>
<proteinExistence type="predicted"/>
<dbReference type="SUPFAM" id="SSF144232">
    <property type="entry name" value="HIT/MYND zinc finger-like"/>
    <property type="match status" value="1"/>
</dbReference>
<feature type="domain" description="MYND-type" evidence="5">
    <location>
        <begin position="56"/>
        <end position="94"/>
    </location>
</feature>
<dbReference type="Gene3D" id="6.10.140.2220">
    <property type="match status" value="1"/>
</dbReference>
<evidence type="ECO:0000256" key="3">
    <source>
        <dbReference type="ARBA" id="ARBA00022833"/>
    </source>
</evidence>
<evidence type="ECO:0000256" key="4">
    <source>
        <dbReference type="PROSITE-ProRule" id="PRU00134"/>
    </source>
</evidence>
<dbReference type="Proteomes" id="UP001152320">
    <property type="component" value="Chromosome 11"/>
</dbReference>
<dbReference type="InterPro" id="IPR027974">
    <property type="entry name" value="DUF4470"/>
</dbReference>
<sequence>MDTAEGLCWRCNYQYTTGYFRCYYCHVAKYCSETCARDDHLRHGSVECQMWSPKCCEACKQSGATVMKCSGCYARWYCNEECQQHDIKQHQLVCLNWQRRALNVQKIKKAYTNLMYGWPCYFSCSLAKDLLNLRENELKHWTGSDTPRNLTNMRLDVLLPACGDLRHVIKTVQSLPSEFTGVLRFAVNDIDPFVTARNVLILFMIATFAEGKASAIASVWLSLRLSTEDFAILRETLSTLITMDPVLIRTKTDGLIDISMASFTTLREVWMGWKRLQCFIGHTHCIQLGEERNEMLRSISSDTETFLEYLTSVHPRHVPSIKKWYKDGIIVSSKHQDTKLKYYNPTFTGRSKDYSCRVKELKPRNINFIYCVAANCVPFQIWDYLDMFPICAMDSITSMCHAFTVHCIINTMGMMTENRLKFNIITENFLHLGSRLPKYENFEFDRIYTSDLIDYYGTAGVLKPLEPLLNKYNPCAALITETENWTDFMEEADFPSDSLERLELLKVTMIDNKHKQDKCIPRDFQREYYNNTSHFINFLRGAWLAESENTDSIGHMTLPIWSEFAACQNLILRDFSKERNHVLAFKERVNARAINMIRGSVRTLEWYRKTVQTRSIDYPQIECTVN</sequence>
<accession>A0A9Q1H361</accession>
<protein>
    <recommendedName>
        <fullName evidence="5">MYND-type domain-containing protein</fullName>
    </recommendedName>
</protein>
<keyword evidence="2 4" id="KW-0863">Zinc-finger</keyword>
<name>A0A9Q1H361_HOLLE</name>
<dbReference type="OrthoDB" id="5282002at2759"/>
<keyword evidence="1" id="KW-0479">Metal-binding</keyword>
<keyword evidence="7" id="KW-1185">Reference proteome</keyword>
<evidence type="ECO:0000259" key="5">
    <source>
        <dbReference type="PROSITE" id="PS50865"/>
    </source>
</evidence>
<dbReference type="InterPro" id="IPR002893">
    <property type="entry name" value="Znf_MYND"/>
</dbReference>
<evidence type="ECO:0000256" key="2">
    <source>
        <dbReference type="ARBA" id="ARBA00022771"/>
    </source>
</evidence>
<comment type="caution">
    <text evidence="6">The sequence shown here is derived from an EMBL/GenBank/DDBJ whole genome shotgun (WGS) entry which is preliminary data.</text>
</comment>
<keyword evidence="3" id="KW-0862">Zinc</keyword>
<evidence type="ECO:0000313" key="7">
    <source>
        <dbReference type="Proteomes" id="UP001152320"/>
    </source>
</evidence>
<dbReference type="Pfam" id="PF01753">
    <property type="entry name" value="zf-MYND"/>
    <property type="match status" value="1"/>
</dbReference>
<dbReference type="PROSITE" id="PS50865">
    <property type="entry name" value="ZF_MYND_2"/>
    <property type="match status" value="1"/>
</dbReference>
<dbReference type="GO" id="GO:0008270">
    <property type="term" value="F:zinc ion binding"/>
    <property type="evidence" value="ECO:0007669"/>
    <property type="project" value="UniProtKB-KW"/>
</dbReference>
<dbReference type="EMBL" id="JAIZAY010000011">
    <property type="protein sequence ID" value="KAJ8033567.1"/>
    <property type="molecule type" value="Genomic_DNA"/>
</dbReference>